<dbReference type="EMBL" id="CP021377">
    <property type="protein sequence ID" value="ART82608.1"/>
    <property type="molecule type" value="Genomic_DNA"/>
</dbReference>
<comment type="subcellular location">
    <subcellularLocation>
        <location evidence="1">Membrane</location>
        <topology evidence="1">Multi-pass membrane protein</topology>
    </subcellularLocation>
</comment>
<keyword evidence="2" id="KW-0813">Transport</keyword>
<dbReference type="KEGG" id="opf:CBP31_08225"/>
<keyword evidence="5" id="KW-0631">Potassium channel</keyword>
<dbReference type="Gene3D" id="1.10.287.70">
    <property type="match status" value="1"/>
</dbReference>
<dbReference type="PANTHER" id="PTHR11537">
    <property type="entry name" value="VOLTAGE-GATED POTASSIUM CHANNEL"/>
    <property type="match status" value="1"/>
</dbReference>
<organism evidence="15 16">
    <name type="scientific">Oceanisphaera profunda</name>
    <dbReference type="NCBI Taxonomy" id="1416627"/>
    <lineage>
        <taxon>Bacteria</taxon>
        <taxon>Pseudomonadati</taxon>
        <taxon>Pseudomonadota</taxon>
        <taxon>Gammaproteobacteria</taxon>
        <taxon>Aeromonadales</taxon>
        <taxon>Aeromonadaceae</taxon>
        <taxon>Oceanisphaera</taxon>
    </lineage>
</organism>
<feature type="transmembrane region" description="Helical" evidence="13">
    <location>
        <begin position="167"/>
        <end position="184"/>
    </location>
</feature>
<evidence type="ECO:0000256" key="1">
    <source>
        <dbReference type="ARBA" id="ARBA00004141"/>
    </source>
</evidence>
<dbReference type="InterPro" id="IPR005821">
    <property type="entry name" value="Ion_trans_dom"/>
</dbReference>
<keyword evidence="9" id="KW-0406">Ion transport</keyword>
<evidence type="ECO:0000256" key="6">
    <source>
        <dbReference type="ARBA" id="ARBA00022882"/>
    </source>
</evidence>
<gene>
    <name evidence="15" type="ORF">CBP31_08225</name>
</gene>
<feature type="transmembrane region" description="Helical" evidence="13">
    <location>
        <begin position="196"/>
        <end position="217"/>
    </location>
</feature>
<feature type="transmembrane region" description="Helical" evidence="13">
    <location>
        <begin position="80"/>
        <end position="100"/>
    </location>
</feature>
<evidence type="ECO:0000256" key="11">
    <source>
        <dbReference type="ARBA" id="ARBA00023303"/>
    </source>
</evidence>
<keyword evidence="4 13" id="KW-0812">Transmembrane</keyword>
<evidence type="ECO:0000313" key="16">
    <source>
        <dbReference type="Proteomes" id="UP000243937"/>
    </source>
</evidence>
<dbReference type="Gene3D" id="1.20.120.350">
    <property type="entry name" value="Voltage-gated potassium channels. Chain C"/>
    <property type="match status" value="1"/>
</dbReference>
<evidence type="ECO:0000256" key="9">
    <source>
        <dbReference type="ARBA" id="ARBA00023065"/>
    </source>
</evidence>
<sequence length="269" mass="29711">MKNTGSPVDKNVRILPPSAFDIVMMVLSIISVVLIVLHQFGPFEGDEKELLLKLDTGICMVLLSHFFYGLFSARDKKQFLAIHWIDFIASIPAIDIFRYGRIFQVLRVLRMLRVANQAVRYLLKHSESTMLASMLLILLVVLGGSAIAILMTEAGNPGSNIETAEDAIWWALVTISTVGYGDYYPITTAGRVISALVILTGVSIFAGISGLVASSLLTPKAEESDRQQQANDTQQRQEVTEHLHSLQQEVTQLRAEIGALTEVLKKREG</sequence>
<dbReference type="InterPro" id="IPR028325">
    <property type="entry name" value="VG_K_chnl"/>
</dbReference>
<evidence type="ECO:0000256" key="3">
    <source>
        <dbReference type="ARBA" id="ARBA00022538"/>
    </source>
</evidence>
<feature type="transmembrane region" description="Helical" evidence="13">
    <location>
        <begin position="130"/>
        <end position="152"/>
    </location>
</feature>
<dbReference type="Pfam" id="PF00520">
    <property type="entry name" value="Ion_trans"/>
    <property type="match status" value="1"/>
</dbReference>
<name>A0A1Y0D4Y9_9GAMM</name>
<protein>
    <submittedName>
        <fullName evidence="15">Ion transporter</fullName>
    </submittedName>
</protein>
<evidence type="ECO:0000256" key="5">
    <source>
        <dbReference type="ARBA" id="ARBA00022826"/>
    </source>
</evidence>
<reference evidence="15 16" key="1">
    <citation type="journal article" date="2014" name="Int. J. Syst. Evol. Microbiol.">
        <title>Oceanisphaera profunda sp. nov., a marine bacterium isolated from deep-sea sediment, and emended description of the genus Oceanisphaera.</title>
        <authorList>
            <person name="Xu Z."/>
            <person name="Zhang X.Y."/>
            <person name="Su H.N."/>
            <person name="Yu Z.C."/>
            <person name="Liu C."/>
            <person name="Li H."/>
            <person name="Chen X.L."/>
            <person name="Song X.Y."/>
            <person name="Xie B.B."/>
            <person name="Qin Q.L."/>
            <person name="Zhou B.C."/>
            <person name="Shi M."/>
            <person name="Huang Y."/>
            <person name="Zhang Y.Z."/>
        </authorList>
    </citation>
    <scope>NUCLEOTIDE SEQUENCE [LARGE SCALE GENOMIC DNA]</scope>
    <source>
        <strain evidence="15 16">SM1222</strain>
    </source>
</reference>
<feature type="domain" description="Ion transport" evidence="14">
    <location>
        <begin position="19"/>
        <end position="215"/>
    </location>
</feature>
<dbReference type="PANTHER" id="PTHR11537:SF254">
    <property type="entry name" value="POTASSIUM VOLTAGE-GATED CHANNEL PROTEIN SHAB"/>
    <property type="match status" value="1"/>
</dbReference>
<evidence type="ECO:0000259" key="14">
    <source>
        <dbReference type="Pfam" id="PF00520"/>
    </source>
</evidence>
<keyword evidence="11" id="KW-0407">Ion channel</keyword>
<dbReference type="AlphaFoldDB" id="A0A1Y0D4Y9"/>
<accession>A0A1Y0D4Y9</accession>
<feature type="transmembrane region" description="Helical" evidence="13">
    <location>
        <begin position="50"/>
        <end position="68"/>
    </location>
</feature>
<dbReference type="Proteomes" id="UP000243937">
    <property type="component" value="Chromosome"/>
</dbReference>
<keyword evidence="16" id="KW-1185">Reference proteome</keyword>
<evidence type="ECO:0000256" key="13">
    <source>
        <dbReference type="SAM" id="Phobius"/>
    </source>
</evidence>
<evidence type="ECO:0000256" key="4">
    <source>
        <dbReference type="ARBA" id="ARBA00022692"/>
    </source>
</evidence>
<keyword evidence="12" id="KW-0175">Coiled coil</keyword>
<evidence type="ECO:0000256" key="12">
    <source>
        <dbReference type="SAM" id="Coils"/>
    </source>
</evidence>
<dbReference type="InterPro" id="IPR027359">
    <property type="entry name" value="Volt_channel_dom_sf"/>
</dbReference>
<keyword evidence="8 13" id="KW-1133">Transmembrane helix</keyword>
<dbReference type="GO" id="GO:0005249">
    <property type="term" value="F:voltage-gated potassium channel activity"/>
    <property type="evidence" value="ECO:0007669"/>
    <property type="project" value="InterPro"/>
</dbReference>
<keyword evidence="3" id="KW-0633">Potassium transport</keyword>
<feature type="transmembrane region" description="Helical" evidence="13">
    <location>
        <begin position="20"/>
        <end position="38"/>
    </location>
</feature>
<dbReference type="SUPFAM" id="SSF81324">
    <property type="entry name" value="Voltage-gated potassium channels"/>
    <property type="match status" value="1"/>
</dbReference>
<evidence type="ECO:0000256" key="10">
    <source>
        <dbReference type="ARBA" id="ARBA00023136"/>
    </source>
</evidence>
<dbReference type="GO" id="GO:0008076">
    <property type="term" value="C:voltage-gated potassium channel complex"/>
    <property type="evidence" value="ECO:0007669"/>
    <property type="project" value="InterPro"/>
</dbReference>
<keyword evidence="6" id="KW-0851">Voltage-gated channel</keyword>
<proteinExistence type="predicted"/>
<feature type="coiled-coil region" evidence="12">
    <location>
        <begin position="236"/>
        <end position="263"/>
    </location>
</feature>
<dbReference type="PRINTS" id="PR00169">
    <property type="entry name" value="KCHANNEL"/>
</dbReference>
<keyword evidence="10 13" id="KW-0472">Membrane</keyword>
<evidence type="ECO:0000256" key="8">
    <source>
        <dbReference type="ARBA" id="ARBA00022989"/>
    </source>
</evidence>
<dbReference type="GO" id="GO:0001508">
    <property type="term" value="P:action potential"/>
    <property type="evidence" value="ECO:0007669"/>
    <property type="project" value="TreeGrafter"/>
</dbReference>
<evidence type="ECO:0000256" key="7">
    <source>
        <dbReference type="ARBA" id="ARBA00022958"/>
    </source>
</evidence>
<keyword evidence="7" id="KW-0630">Potassium</keyword>
<evidence type="ECO:0000313" key="15">
    <source>
        <dbReference type="EMBL" id="ART82608.1"/>
    </source>
</evidence>
<evidence type="ECO:0000256" key="2">
    <source>
        <dbReference type="ARBA" id="ARBA00022448"/>
    </source>
</evidence>